<dbReference type="Proteomes" id="UP000827892">
    <property type="component" value="Chromosome IV"/>
</dbReference>
<sequence length="146" mass="16600">MTHGKDITSIYLGLDATRLGSDSWEHQDSLTHFLPYEPSSFYLCPISQFKAFPPVRMPFPILRTPFVVLSEIISFLEPNQINARVSSHFYNIDGNVSGDFKFDGKLGPMKQLWIRSNGHWLTLNNLINFDVLFIRINGSPDSPSPI</sequence>
<reference evidence="1 2" key="1">
    <citation type="submission" date="2022-05" db="EMBL/GenBank/DDBJ databases">
        <title>Chromosome-level reference genomes for two strains of Caenorhabditis briggsae: an improved platform for comparative genomics.</title>
        <authorList>
            <person name="Stevens L."/>
            <person name="Andersen E.C."/>
        </authorList>
    </citation>
    <scope>NUCLEOTIDE SEQUENCE [LARGE SCALE GENOMIC DNA]</scope>
    <source>
        <strain evidence="1">QX1410_ONT</strain>
        <tissue evidence="1">Whole-organism</tissue>
    </source>
</reference>
<accession>A0AAE9D6D8</accession>
<proteinExistence type="predicted"/>
<name>A0AAE9D6D8_CAEBR</name>
<evidence type="ECO:0008006" key="3">
    <source>
        <dbReference type="Google" id="ProtNLM"/>
    </source>
</evidence>
<protein>
    <recommendedName>
        <fullName evidence="3">F-box domain-containing protein</fullName>
    </recommendedName>
</protein>
<organism evidence="1 2">
    <name type="scientific">Caenorhabditis briggsae</name>
    <dbReference type="NCBI Taxonomy" id="6238"/>
    <lineage>
        <taxon>Eukaryota</taxon>
        <taxon>Metazoa</taxon>
        <taxon>Ecdysozoa</taxon>
        <taxon>Nematoda</taxon>
        <taxon>Chromadorea</taxon>
        <taxon>Rhabditida</taxon>
        <taxon>Rhabditina</taxon>
        <taxon>Rhabditomorpha</taxon>
        <taxon>Rhabditoidea</taxon>
        <taxon>Rhabditidae</taxon>
        <taxon>Peloderinae</taxon>
        <taxon>Caenorhabditis</taxon>
    </lineage>
</organism>
<evidence type="ECO:0000313" key="2">
    <source>
        <dbReference type="Proteomes" id="UP000827892"/>
    </source>
</evidence>
<dbReference type="AlphaFoldDB" id="A0AAE9D6D8"/>
<gene>
    <name evidence="1" type="ORF">L3Y34_005507</name>
</gene>
<dbReference type="EMBL" id="CP090894">
    <property type="protein sequence ID" value="ULT97723.1"/>
    <property type="molecule type" value="Genomic_DNA"/>
</dbReference>
<evidence type="ECO:0000313" key="1">
    <source>
        <dbReference type="EMBL" id="ULT97723.1"/>
    </source>
</evidence>